<keyword evidence="3" id="KW-1185">Reference proteome</keyword>
<reference evidence="2" key="1">
    <citation type="submission" date="2021-02" db="EMBL/GenBank/DDBJ databases">
        <authorList>
            <person name="Dougan E. K."/>
            <person name="Rhodes N."/>
            <person name="Thang M."/>
            <person name="Chan C."/>
        </authorList>
    </citation>
    <scope>NUCLEOTIDE SEQUENCE</scope>
</reference>
<evidence type="ECO:0000313" key="2">
    <source>
        <dbReference type="EMBL" id="CAE7656301.1"/>
    </source>
</evidence>
<evidence type="ECO:0000256" key="1">
    <source>
        <dbReference type="SAM" id="Phobius"/>
    </source>
</evidence>
<organism evidence="2 3">
    <name type="scientific">Symbiodinium pilosum</name>
    <name type="common">Dinoflagellate</name>
    <dbReference type="NCBI Taxonomy" id="2952"/>
    <lineage>
        <taxon>Eukaryota</taxon>
        <taxon>Sar</taxon>
        <taxon>Alveolata</taxon>
        <taxon>Dinophyceae</taxon>
        <taxon>Suessiales</taxon>
        <taxon>Symbiodiniaceae</taxon>
        <taxon>Symbiodinium</taxon>
    </lineage>
</organism>
<dbReference type="AlphaFoldDB" id="A0A812VSD9"/>
<feature type="transmembrane region" description="Helical" evidence="1">
    <location>
        <begin position="367"/>
        <end position="390"/>
    </location>
</feature>
<accession>A0A812VSD9</accession>
<protein>
    <submittedName>
        <fullName evidence="2">BPHL protein</fullName>
    </submittedName>
</protein>
<name>A0A812VSD9_SYMPI</name>
<feature type="transmembrane region" description="Helical" evidence="1">
    <location>
        <begin position="247"/>
        <end position="267"/>
    </location>
</feature>
<sequence length="513" mass="56466">MSPSAFLRPGSSALEYKMHQMVSSSGNPFQIDAALLRGVSLRSTLRGLGWIWRLRPEGMTDRTWWRLWQTTRSVCAYDVFISHTWKTSGTEKLLALLLSTGWPFALCLWFLSVAAAVVIQWSWLLPMPFSHEVHVMGFVADCPLGPCAMLAGMLALALAFIAVPYAPLPARDDCFLDVACIHQKDPGLKERGIYSIGGFLKHAKELRVLWTPPYLSRLWCVFELAAYRVANPTGKITLAPIFIEHSVLVCTAVLWCSAWCYFVAMAAGLPEDGVFRSEVIPLAISVLPLAGLVHRLRNLFSAKRQLFEELRKFDLGSAQCTEVFDSLFVHSAIQSWYGSPEEFESFVKGPLLQEVSGHFSATGNLPFAYCLLLATAPVTVTIDETISLWLGGAPGTAVLSSVIGHVYGTCFCWFLVSIKFLYYLCDRFAVARGTGKRSYLQTMLIFLSFCACYIGGSFVGGVAYRKSLEAALAHAVGCSAAALACLGRPRLSKRLSRLCSCAQLSKEGSTEEP</sequence>
<keyword evidence="1" id="KW-0472">Membrane</keyword>
<keyword evidence="1" id="KW-1133">Transmembrane helix</keyword>
<keyword evidence="1" id="KW-0812">Transmembrane</keyword>
<comment type="caution">
    <text evidence="2">The sequence shown here is derived from an EMBL/GenBank/DDBJ whole genome shotgun (WGS) entry which is preliminary data.</text>
</comment>
<feature type="transmembrane region" description="Helical" evidence="1">
    <location>
        <begin position="443"/>
        <end position="464"/>
    </location>
</feature>
<dbReference type="OrthoDB" id="433995at2759"/>
<dbReference type="EMBL" id="CAJNIZ010043279">
    <property type="protein sequence ID" value="CAE7656301.1"/>
    <property type="molecule type" value="Genomic_DNA"/>
</dbReference>
<feature type="transmembrane region" description="Helical" evidence="1">
    <location>
        <begin position="143"/>
        <end position="163"/>
    </location>
</feature>
<feature type="transmembrane region" description="Helical" evidence="1">
    <location>
        <begin position="402"/>
        <end position="422"/>
    </location>
</feature>
<feature type="transmembrane region" description="Helical" evidence="1">
    <location>
        <begin position="279"/>
        <end position="296"/>
    </location>
</feature>
<dbReference type="Proteomes" id="UP000649617">
    <property type="component" value="Unassembled WGS sequence"/>
</dbReference>
<feature type="transmembrane region" description="Helical" evidence="1">
    <location>
        <begin position="93"/>
        <end position="123"/>
    </location>
</feature>
<proteinExistence type="predicted"/>
<gene>
    <name evidence="2" type="primary">BPHL</name>
    <name evidence="2" type="ORF">SPIL2461_LOCUS17642</name>
</gene>
<evidence type="ECO:0000313" key="3">
    <source>
        <dbReference type="Proteomes" id="UP000649617"/>
    </source>
</evidence>
<feature type="transmembrane region" description="Helical" evidence="1">
    <location>
        <begin position="470"/>
        <end position="487"/>
    </location>
</feature>